<accession>A0AAN6NCJ6</accession>
<dbReference type="EMBL" id="MU853769">
    <property type="protein sequence ID" value="KAK3942945.1"/>
    <property type="molecule type" value="Genomic_DNA"/>
</dbReference>
<gene>
    <name evidence="1" type="ORF">QBC46DRAFT_378542</name>
</gene>
<reference evidence="2" key="1">
    <citation type="journal article" date="2023" name="Mol. Phylogenet. Evol.">
        <title>Genome-scale phylogeny and comparative genomics of the fungal order Sordariales.</title>
        <authorList>
            <person name="Hensen N."/>
            <person name="Bonometti L."/>
            <person name="Westerberg I."/>
            <person name="Brannstrom I.O."/>
            <person name="Guillou S."/>
            <person name="Cros-Aarteil S."/>
            <person name="Calhoun S."/>
            <person name="Haridas S."/>
            <person name="Kuo A."/>
            <person name="Mondo S."/>
            <person name="Pangilinan J."/>
            <person name="Riley R."/>
            <person name="LaButti K."/>
            <person name="Andreopoulos B."/>
            <person name="Lipzen A."/>
            <person name="Chen C."/>
            <person name="Yan M."/>
            <person name="Daum C."/>
            <person name="Ng V."/>
            <person name="Clum A."/>
            <person name="Steindorff A."/>
            <person name="Ohm R.A."/>
            <person name="Martin F."/>
            <person name="Silar P."/>
            <person name="Natvig D.O."/>
            <person name="Lalanne C."/>
            <person name="Gautier V."/>
            <person name="Ament-Velasquez S.L."/>
            <person name="Kruys A."/>
            <person name="Hutchinson M.I."/>
            <person name="Powell A.J."/>
            <person name="Barry K."/>
            <person name="Miller A.N."/>
            <person name="Grigoriev I.V."/>
            <person name="Debuchy R."/>
            <person name="Gladieux P."/>
            <person name="Hiltunen Thoren M."/>
            <person name="Johannesson H."/>
        </authorList>
    </citation>
    <scope>NUCLEOTIDE SEQUENCE [LARGE SCALE GENOMIC DNA]</scope>
    <source>
        <strain evidence="2">CBS 340.73</strain>
    </source>
</reference>
<comment type="caution">
    <text evidence="1">The sequence shown here is derived from an EMBL/GenBank/DDBJ whole genome shotgun (WGS) entry which is preliminary data.</text>
</comment>
<sequence>MSLSQNLATTSKRHISSSSAPPIFGAAIYCRLQPDPDADPLKARTPSENGTWHILLAKLCDVIHGSRWELPCPEYKLDVKTNSQRKIANELEGIKTPEELDKRIRQQIRNDDAKNMKWRKLLGDEYLGEVSKVHWTHRHGPHDGSHTEFCKVGHTLGFVLRDPKRVRGLGKMDPISHREHELGRRGANECYLHAKFVSEDQAKSLPDTDPMKEVLEDCFAYIHTYEGTTEGFLKRQEQKFQDLRAGLLPDWKALHGWSGDCKGE</sequence>
<dbReference type="AlphaFoldDB" id="A0AAN6NCJ6"/>
<protein>
    <submittedName>
        <fullName evidence="1">Uncharacterized protein</fullName>
    </submittedName>
</protein>
<keyword evidence="2" id="KW-1185">Reference proteome</keyword>
<proteinExistence type="predicted"/>
<evidence type="ECO:0000313" key="1">
    <source>
        <dbReference type="EMBL" id="KAK3942945.1"/>
    </source>
</evidence>
<dbReference type="Proteomes" id="UP001303473">
    <property type="component" value="Unassembled WGS sequence"/>
</dbReference>
<evidence type="ECO:0000313" key="2">
    <source>
        <dbReference type="Proteomes" id="UP001303473"/>
    </source>
</evidence>
<organism evidence="1 2">
    <name type="scientific">Diplogelasinospora grovesii</name>
    <dbReference type="NCBI Taxonomy" id="303347"/>
    <lineage>
        <taxon>Eukaryota</taxon>
        <taxon>Fungi</taxon>
        <taxon>Dikarya</taxon>
        <taxon>Ascomycota</taxon>
        <taxon>Pezizomycotina</taxon>
        <taxon>Sordariomycetes</taxon>
        <taxon>Sordariomycetidae</taxon>
        <taxon>Sordariales</taxon>
        <taxon>Diplogelasinosporaceae</taxon>
        <taxon>Diplogelasinospora</taxon>
    </lineage>
</organism>
<name>A0AAN6NCJ6_9PEZI</name>